<dbReference type="EC" id="2.7.7.102" evidence="3"/>
<sequence length="483" mass="55065">MPDGNRKNISLLQCVTNFNKICTQKPSDHLLPSKRTPGIVLQPQQSSRKKPRRPGVVEGTFYSKWRLGEVERCVLRLLATARRKLRGSTADPYIVFPLQEPAFQWADDHPDAPDIRIFSSERGPEGKRVFIATTLDGFWKRYRDMLPPHRHCYEIIRQGYPCHLYFDLDYRKEFNEGVDGNVLVDIVLKLCAECLKEKFQLVLEDSWVLELDSSSPHKFSRHIIVRIPGAAFQNNFHVGAFVKDMCAAQESIDPDNPVQQLLINKDGEGTKALFVDGGVYTRNRAFRLFLSSKAGKEWILQPTERFQGAKLSHRDIFFVSLICNVSEDCRLLRCYEDADGTPFSWVRHGQNGGRARDTQAAIERCAQPQIGPSRHPDIERFITSVCAMGGVQGEVRSWVEWPEAGLLLLNMKHNRWCGNIGRAHRSNGTFYVISLQEGAWYQKCYDPECRGYRSDMMPLPKEIRTGSLLGCPVKSPKNHISGI</sequence>
<dbReference type="EMBL" id="JALJOT010000005">
    <property type="protein sequence ID" value="KAK9914765.1"/>
    <property type="molecule type" value="Genomic_DNA"/>
</dbReference>
<protein>
    <recommendedName>
        <fullName evidence="1">DNA-directed primase/polymerase protein</fullName>
        <ecNumber evidence="3">2.7.7.102</ecNumber>
    </recommendedName>
</protein>
<dbReference type="PANTHER" id="PTHR31399">
    <property type="entry name" value="DNA-DIRECTED PRIMASE / POLYMERASE PROTEIN"/>
    <property type="match status" value="1"/>
</dbReference>
<accession>A0ABR2YSH0</accession>
<evidence type="ECO:0000313" key="6">
    <source>
        <dbReference type="EMBL" id="KAK9914765.1"/>
    </source>
</evidence>
<evidence type="ECO:0000256" key="3">
    <source>
        <dbReference type="ARBA" id="ARBA00044768"/>
    </source>
</evidence>
<dbReference type="InterPro" id="IPR044917">
    <property type="entry name" value="PRIMPOL"/>
</dbReference>
<evidence type="ECO:0000256" key="2">
    <source>
        <dbReference type="ARBA" id="ARBA00044677"/>
    </source>
</evidence>
<reference evidence="6 7" key="1">
    <citation type="journal article" date="2024" name="Nat. Commun.">
        <title>Phylogenomics reveals the evolutionary origins of lichenization in chlorophyte algae.</title>
        <authorList>
            <person name="Puginier C."/>
            <person name="Libourel C."/>
            <person name="Otte J."/>
            <person name="Skaloud P."/>
            <person name="Haon M."/>
            <person name="Grisel S."/>
            <person name="Petersen M."/>
            <person name="Berrin J.G."/>
            <person name="Delaux P.M."/>
            <person name="Dal Grande F."/>
            <person name="Keller J."/>
        </authorList>
    </citation>
    <scope>NUCLEOTIDE SEQUENCE [LARGE SCALE GENOMIC DNA]</scope>
    <source>
        <strain evidence="6 7">SAG 216-7</strain>
    </source>
</reference>
<proteinExistence type="predicted"/>
<name>A0ABR2YSH0_9CHLO</name>
<comment type="catalytic activity">
    <reaction evidence="4">
        <text>DNA(n) + a 2'-deoxyribonucleoside 5'-triphosphate = DNA(n+1) + diphosphate</text>
        <dbReference type="Rhea" id="RHEA:22508"/>
        <dbReference type="Rhea" id="RHEA-COMP:17339"/>
        <dbReference type="Rhea" id="RHEA-COMP:17340"/>
        <dbReference type="ChEBI" id="CHEBI:33019"/>
        <dbReference type="ChEBI" id="CHEBI:61560"/>
        <dbReference type="ChEBI" id="CHEBI:173112"/>
        <dbReference type="EC" id="2.7.7.7"/>
    </reaction>
    <physiologicalReaction direction="left-to-right" evidence="4">
        <dbReference type="Rhea" id="RHEA:22509"/>
    </physiologicalReaction>
</comment>
<dbReference type="Proteomes" id="UP001491310">
    <property type="component" value="Unassembled WGS sequence"/>
</dbReference>
<comment type="catalytic activity">
    <reaction evidence="2">
        <text>ssDNA + n NTP = ssDNA/pppN(pN)n-1 hybrid + (n-1) diphosphate.</text>
        <dbReference type="EC" id="2.7.7.102"/>
    </reaction>
</comment>
<gene>
    <name evidence="6" type="ORF">WJX75_000253</name>
</gene>
<feature type="region of interest" description="Disordered" evidence="5">
    <location>
        <begin position="26"/>
        <end position="55"/>
    </location>
</feature>
<keyword evidence="7" id="KW-1185">Reference proteome</keyword>
<organism evidence="6 7">
    <name type="scientific">Coccomyxa subellipsoidea</name>
    <dbReference type="NCBI Taxonomy" id="248742"/>
    <lineage>
        <taxon>Eukaryota</taxon>
        <taxon>Viridiplantae</taxon>
        <taxon>Chlorophyta</taxon>
        <taxon>core chlorophytes</taxon>
        <taxon>Trebouxiophyceae</taxon>
        <taxon>Trebouxiophyceae incertae sedis</taxon>
        <taxon>Coccomyxaceae</taxon>
        <taxon>Coccomyxa</taxon>
    </lineage>
</organism>
<dbReference type="Pfam" id="PF03121">
    <property type="entry name" value="Herpes_UL52"/>
    <property type="match status" value="1"/>
</dbReference>
<evidence type="ECO:0000313" key="7">
    <source>
        <dbReference type="Proteomes" id="UP001491310"/>
    </source>
</evidence>
<evidence type="ECO:0000256" key="1">
    <source>
        <dbReference type="ARBA" id="ARBA00026139"/>
    </source>
</evidence>
<comment type="caution">
    <text evidence="6">The sequence shown here is derived from an EMBL/GenBank/DDBJ whole genome shotgun (WGS) entry which is preliminary data.</text>
</comment>
<dbReference type="PANTHER" id="PTHR31399:SF0">
    <property type="entry name" value="DNA-DIRECTED PRIMASE_POLYMERASE PROTEIN"/>
    <property type="match status" value="1"/>
</dbReference>
<evidence type="ECO:0000256" key="4">
    <source>
        <dbReference type="ARBA" id="ARBA00047303"/>
    </source>
</evidence>
<evidence type="ECO:0000256" key="5">
    <source>
        <dbReference type="SAM" id="MobiDB-lite"/>
    </source>
</evidence>